<accession>A0A0D0BK16</accession>
<keyword evidence="1" id="KW-0547">Nucleotide-binding</keyword>
<dbReference type="OrthoDB" id="2669609at2759"/>
<proteinExistence type="inferred from homology"/>
<evidence type="ECO:0000256" key="1">
    <source>
        <dbReference type="RuleBase" id="RU363044"/>
    </source>
</evidence>
<keyword evidence="1" id="KW-0227">DNA damage</keyword>
<dbReference type="PANTHER" id="PTHR10492">
    <property type="match status" value="1"/>
</dbReference>
<dbReference type="STRING" id="930991.A0A0D0BK16"/>
<dbReference type="Gene3D" id="3.40.50.300">
    <property type="entry name" value="P-loop containing nucleotide triphosphate hydrolases"/>
    <property type="match status" value="1"/>
</dbReference>
<comment type="cofactor">
    <cofactor evidence="1">
        <name>Mg(2+)</name>
        <dbReference type="ChEBI" id="CHEBI:18420"/>
    </cofactor>
</comment>
<evidence type="ECO:0000313" key="3">
    <source>
        <dbReference type="EMBL" id="KIK72007.1"/>
    </source>
</evidence>
<dbReference type="EMBL" id="KN831352">
    <property type="protein sequence ID" value="KIK72007.1"/>
    <property type="molecule type" value="Genomic_DNA"/>
</dbReference>
<comment type="similarity">
    <text evidence="1">Belongs to the helicase family.</text>
</comment>
<dbReference type="EC" id="5.6.2.3" evidence="1"/>
<dbReference type="HOGENOM" id="CLU_001324_9_4_1"/>
<protein>
    <recommendedName>
        <fullName evidence="1">ATP-dependent DNA helicase</fullName>
        <ecNumber evidence="1">5.6.2.3</ecNumber>
    </recommendedName>
</protein>
<keyword evidence="1" id="KW-0233">DNA recombination</keyword>
<keyword evidence="1" id="KW-0347">Helicase</keyword>
<dbReference type="InterPro" id="IPR027417">
    <property type="entry name" value="P-loop_NTPase"/>
</dbReference>
<comment type="catalytic activity">
    <reaction evidence="1">
        <text>ATP + H2O = ADP + phosphate + H(+)</text>
        <dbReference type="Rhea" id="RHEA:13065"/>
        <dbReference type="ChEBI" id="CHEBI:15377"/>
        <dbReference type="ChEBI" id="CHEBI:15378"/>
        <dbReference type="ChEBI" id="CHEBI:30616"/>
        <dbReference type="ChEBI" id="CHEBI:43474"/>
        <dbReference type="ChEBI" id="CHEBI:456216"/>
        <dbReference type="EC" id="5.6.2.3"/>
    </reaction>
</comment>
<dbReference type="GO" id="GO:0043139">
    <property type="term" value="F:5'-3' DNA helicase activity"/>
    <property type="evidence" value="ECO:0007669"/>
    <property type="project" value="UniProtKB-EC"/>
</dbReference>
<reference evidence="3 4" key="1">
    <citation type="submission" date="2014-04" db="EMBL/GenBank/DDBJ databases">
        <authorList>
            <consortium name="DOE Joint Genome Institute"/>
            <person name="Kuo A."/>
            <person name="Kohler A."/>
            <person name="Jargeat P."/>
            <person name="Nagy L.G."/>
            <person name="Floudas D."/>
            <person name="Copeland A."/>
            <person name="Barry K.W."/>
            <person name="Cichocki N."/>
            <person name="Veneault-Fourrey C."/>
            <person name="LaButti K."/>
            <person name="Lindquist E.A."/>
            <person name="Lipzen A."/>
            <person name="Lundell T."/>
            <person name="Morin E."/>
            <person name="Murat C."/>
            <person name="Sun H."/>
            <person name="Tunlid A."/>
            <person name="Henrissat B."/>
            <person name="Grigoriev I.V."/>
            <person name="Hibbett D.S."/>
            <person name="Martin F."/>
            <person name="Nordberg H.P."/>
            <person name="Cantor M.N."/>
            <person name="Hua S.X."/>
        </authorList>
    </citation>
    <scope>NUCLEOTIDE SEQUENCE [LARGE SCALE GENOMIC DNA]</scope>
    <source>
        <strain evidence="3 4">Ve08.2h10</strain>
    </source>
</reference>
<gene>
    <name evidence="3" type="ORF">PAXRUDRAFT_181457</name>
</gene>
<dbReference type="Pfam" id="PF05970">
    <property type="entry name" value="PIF1"/>
    <property type="match status" value="1"/>
</dbReference>
<keyword evidence="1" id="KW-0067">ATP-binding</keyword>
<dbReference type="AlphaFoldDB" id="A0A0D0BK16"/>
<dbReference type="GO" id="GO:0006281">
    <property type="term" value="P:DNA repair"/>
    <property type="evidence" value="ECO:0007669"/>
    <property type="project" value="UniProtKB-KW"/>
</dbReference>
<feature type="non-terminal residue" evidence="3">
    <location>
        <position position="1"/>
    </location>
</feature>
<dbReference type="SUPFAM" id="SSF52540">
    <property type="entry name" value="P-loop containing nucleoside triphosphate hydrolases"/>
    <property type="match status" value="1"/>
</dbReference>
<dbReference type="GO" id="GO:0016887">
    <property type="term" value="F:ATP hydrolysis activity"/>
    <property type="evidence" value="ECO:0007669"/>
    <property type="project" value="RHEA"/>
</dbReference>
<organism evidence="3 4">
    <name type="scientific">Paxillus rubicundulus Ve08.2h10</name>
    <dbReference type="NCBI Taxonomy" id="930991"/>
    <lineage>
        <taxon>Eukaryota</taxon>
        <taxon>Fungi</taxon>
        <taxon>Dikarya</taxon>
        <taxon>Basidiomycota</taxon>
        <taxon>Agaricomycotina</taxon>
        <taxon>Agaricomycetes</taxon>
        <taxon>Agaricomycetidae</taxon>
        <taxon>Boletales</taxon>
        <taxon>Paxilineae</taxon>
        <taxon>Paxillaceae</taxon>
        <taxon>Paxillus</taxon>
    </lineage>
</organism>
<dbReference type="GO" id="GO:0000723">
    <property type="term" value="P:telomere maintenance"/>
    <property type="evidence" value="ECO:0007669"/>
    <property type="project" value="InterPro"/>
</dbReference>
<keyword evidence="1" id="KW-0234">DNA repair</keyword>
<keyword evidence="4" id="KW-1185">Reference proteome</keyword>
<dbReference type="Proteomes" id="UP000054538">
    <property type="component" value="Unassembled WGS sequence"/>
</dbReference>
<name>A0A0D0BK16_9AGAM</name>
<evidence type="ECO:0000259" key="2">
    <source>
        <dbReference type="Pfam" id="PF05970"/>
    </source>
</evidence>
<dbReference type="PANTHER" id="PTHR10492:SF57">
    <property type="entry name" value="ATP-DEPENDENT DNA HELICASE"/>
    <property type="match status" value="1"/>
</dbReference>
<reference evidence="4" key="2">
    <citation type="submission" date="2015-01" db="EMBL/GenBank/DDBJ databases">
        <title>Evolutionary Origins and Diversification of the Mycorrhizal Mutualists.</title>
        <authorList>
            <consortium name="DOE Joint Genome Institute"/>
            <consortium name="Mycorrhizal Genomics Consortium"/>
            <person name="Kohler A."/>
            <person name="Kuo A."/>
            <person name="Nagy L.G."/>
            <person name="Floudas D."/>
            <person name="Copeland A."/>
            <person name="Barry K.W."/>
            <person name="Cichocki N."/>
            <person name="Veneault-Fourrey C."/>
            <person name="LaButti K."/>
            <person name="Lindquist E.A."/>
            <person name="Lipzen A."/>
            <person name="Lundell T."/>
            <person name="Morin E."/>
            <person name="Murat C."/>
            <person name="Riley R."/>
            <person name="Ohm R."/>
            <person name="Sun H."/>
            <person name="Tunlid A."/>
            <person name="Henrissat B."/>
            <person name="Grigoriev I.V."/>
            <person name="Hibbett D.S."/>
            <person name="Martin F."/>
        </authorList>
    </citation>
    <scope>NUCLEOTIDE SEQUENCE [LARGE SCALE GENOMIC DNA]</scope>
    <source>
        <strain evidence="4">Ve08.2h10</strain>
    </source>
</reference>
<dbReference type="GO" id="GO:0005524">
    <property type="term" value="F:ATP binding"/>
    <property type="evidence" value="ECO:0007669"/>
    <property type="project" value="UniProtKB-KW"/>
</dbReference>
<dbReference type="InterPro" id="IPR010285">
    <property type="entry name" value="DNA_helicase_pif1-like_DEAD"/>
</dbReference>
<sequence length="147" mass="15891">LNWAAMVGNQLLAEQLAYDHGELQQMVDQDYPNLNEGQKRIYDEVLETVNGRHGHAPGGFSTLTHAYFVHGTGGCGKTHLFSLIAAGVWSAEKVVLCVASSGIASLLLCGGQTLIHSSRFPSQLMKTALAISKREVCITNCYKTLLS</sequence>
<feature type="domain" description="DNA helicase Pif1-like DEAD-box helicase" evidence="2">
    <location>
        <begin position="34"/>
        <end position="126"/>
    </location>
</feature>
<dbReference type="GO" id="GO:0006310">
    <property type="term" value="P:DNA recombination"/>
    <property type="evidence" value="ECO:0007669"/>
    <property type="project" value="UniProtKB-KW"/>
</dbReference>
<keyword evidence="1" id="KW-0378">Hydrolase</keyword>
<evidence type="ECO:0000313" key="4">
    <source>
        <dbReference type="Proteomes" id="UP000054538"/>
    </source>
</evidence>
<dbReference type="InParanoid" id="A0A0D0BK16"/>